<feature type="compositionally biased region" description="Basic and acidic residues" evidence="1">
    <location>
        <begin position="25"/>
        <end position="37"/>
    </location>
</feature>
<feature type="region of interest" description="Disordered" evidence="1">
    <location>
        <begin position="12"/>
        <end position="37"/>
    </location>
</feature>
<name>A0AAV7SHD3_PLEWA</name>
<feature type="compositionally biased region" description="Low complexity" evidence="1">
    <location>
        <begin position="12"/>
        <end position="21"/>
    </location>
</feature>
<comment type="caution">
    <text evidence="2">The sequence shown here is derived from an EMBL/GenBank/DDBJ whole genome shotgun (WGS) entry which is preliminary data.</text>
</comment>
<accession>A0AAV7SHD3</accession>
<keyword evidence="3" id="KW-1185">Reference proteome</keyword>
<organism evidence="2 3">
    <name type="scientific">Pleurodeles waltl</name>
    <name type="common">Iberian ribbed newt</name>
    <dbReference type="NCBI Taxonomy" id="8319"/>
    <lineage>
        <taxon>Eukaryota</taxon>
        <taxon>Metazoa</taxon>
        <taxon>Chordata</taxon>
        <taxon>Craniata</taxon>
        <taxon>Vertebrata</taxon>
        <taxon>Euteleostomi</taxon>
        <taxon>Amphibia</taxon>
        <taxon>Batrachia</taxon>
        <taxon>Caudata</taxon>
        <taxon>Salamandroidea</taxon>
        <taxon>Salamandridae</taxon>
        <taxon>Pleurodelinae</taxon>
        <taxon>Pleurodeles</taxon>
    </lineage>
</organism>
<evidence type="ECO:0000313" key="2">
    <source>
        <dbReference type="EMBL" id="KAJ1163488.1"/>
    </source>
</evidence>
<dbReference type="AlphaFoldDB" id="A0AAV7SHD3"/>
<dbReference type="Proteomes" id="UP001066276">
    <property type="component" value="Chromosome 4_2"/>
</dbReference>
<sequence length="68" mass="7423">MRVGLPPLVVTPPATAVHPTGSLDTRQERKYKPAHPTELRLPESRTRLPVLESRKFPTAGVARSGVPT</sequence>
<evidence type="ECO:0000313" key="3">
    <source>
        <dbReference type="Proteomes" id="UP001066276"/>
    </source>
</evidence>
<reference evidence="2" key="1">
    <citation type="journal article" date="2022" name="bioRxiv">
        <title>Sequencing and chromosome-scale assembly of the giantPleurodeles waltlgenome.</title>
        <authorList>
            <person name="Brown T."/>
            <person name="Elewa A."/>
            <person name="Iarovenko S."/>
            <person name="Subramanian E."/>
            <person name="Araus A.J."/>
            <person name="Petzold A."/>
            <person name="Susuki M."/>
            <person name="Suzuki K.-i.T."/>
            <person name="Hayashi T."/>
            <person name="Toyoda A."/>
            <person name="Oliveira C."/>
            <person name="Osipova E."/>
            <person name="Leigh N.D."/>
            <person name="Simon A."/>
            <person name="Yun M.H."/>
        </authorList>
    </citation>
    <scope>NUCLEOTIDE SEQUENCE</scope>
    <source>
        <strain evidence="2">20211129_DDA</strain>
        <tissue evidence="2">Liver</tissue>
    </source>
</reference>
<proteinExistence type="predicted"/>
<dbReference type="EMBL" id="JANPWB010000008">
    <property type="protein sequence ID" value="KAJ1163488.1"/>
    <property type="molecule type" value="Genomic_DNA"/>
</dbReference>
<gene>
    <name evidence="2" type="ORF">NDU88_003946</name>
</gene>
<protein>
    <submittedName>
        <fullName evidence="2">Uncharacterized protein</fullName>
    </submittedName>
</protein>
<evidence type="ECO:0000256" key="1">
    <source>
        <dbReference type="SAM" id="MobiDB-lite"/>
    </source>
</evidence>